<dbReference type="Pfam" id="PF00266">
    <property type="entry name" value="Aminotran_5"/>
    <property type="match status" value="1"/>
</dbReference>
<feature type="domain" description="Aminotransferase class V" evidence="9">
    <location>
        <begin position="45"/>
        <end position="413"/>
    </location>
</feature>
<protein>
    <recommendedName>
        <fullName evidence="8">Cysteine desulfurase</fullName>
        <ecNumber evidence="8">2.8.1.7</ecNumber>
    </recommendedName>
</protein>
<sequence>MNAPLTSQHSAQLAADSGGDSPLASPWAADFPILARPVRKRRLAYLDNGATTQKPGAVIQALEAFYEQSNANIHRGVHWLSQHATDLYEEARERVRVLLNAPDSQDVVFTRGTTEAINLVAQSWGQKVLRAGDEILVTGMEHHSNIVPWQLLCARTGAVLRHARITDTGELDLDDFRAQLNPRTRLVGIAHVSNALGTVNPVAELVRLAHEAGALVLVDGAQAVAHAPVDVQALDCDFYAFSGHKLYGPTGIGALYVRGTILAGMPPWQGGGDMIRTVSFEGSTWAAGPQRFEAGTPNIGGSVALGAAIDYVLSIGLERIAAHEAALLAEATERLRALPGVRLVGTAAHKAGILSFLVDGIHPHDLGTILDTEGVAIRAGHHCAMPLMSHFGIPGTARASFALYNDGRDVDALVAGVRKAQKLFGV</sequence>
<evidence type="ECO:0000256" key="7">
    <source>
        <dbReference type="RuleBase" id="RU004504"/>
    </source>
</evidence>
<dbReference type="CDD" id="cd06453">
    <property type="entry name" value="SufS_like"/>
    <property type="match status" value="1"/>
</dbReference>
<dbReference type="Gene3D" id="3.40.640.10">
    <property type="entry name" value="Type I PLP-dependent aspartate aminotransferase-like (Major domain)"/>
    <property type="match status" value="1"/>
</dbReference>
<name>A0AB39CG29_9BURK</name>
<proteinExistence type="inferred from homology"/>
<dbReference type="PANTHER" id="PTHR43586:SF8">
    <property type="entry name" value="CYSTEINE DESULFURASE 1, CHLOROPLASTIC"/>
    <property type="match status" value="1"/>
</dbReference>
<evidence type="ECO:0000256" key="1">
    <source>
        <dbReference type="ARBA" id="ARBA00001933"/>
    </source>
</evidence>
<dbReference type="InterPro" id="IPR016454">
    <property type="entry name" value="Cysteine_dSase"/>
</dbReference>
<dbReference type="EMBL" id="CP158252">
    <property type="protein sequence ID" value="XDJ40868.1"/>
    <property type="molecule type" value="Genomic_DNA"/>
</dbReference>
<organism evidence="10">
    <name type="scientific">Castellaniella ginsengisoli</name>
    <dbReference type="NCBI Taxonomy" id="546114"/>
    <lineage>
        <taxon>Bacteria</taxon>
        <taxon>Pseudomonadati</taxon>
        <taxon>Pseudomonadota</taxon>
        <taxon>Betaproteobacteria</taxon>
        <taxon>Burkholderiales</taxon>
        <taxon>Alcaligenaceae</taxon>
        <taxon>Castellaniella</taxon>
    </lineage>
</organism>
<dbReference type="InterPro" id="IPR015421">
    <property type="entry name" value="PyrdxlP-dep_Trfase_major"/>
</dbReference>
<evidence type="ECO:0000256" key="4">
    <source>
        <dbReference type="ARBA" id="ARBA00022679"/>
    </source>
</evidence>
<dbReference type="PIRSF" id="PIRSF005572">
    <property type="entry name" value="NifS"/>
    <property type="match status" value="1"/>
</dbReference>
<evidence type="ECO:0000256" key="5">
    <source>
        <dbReference type="ARBA" id="ARBA00022898"/>
    </source>
</evidence>
<dbReference type="GO" id="GO:0006534">
    <property type="term" value="P:cysteine metabolic process"/>
    <property type="evidence" value="ECO:0007669"/>
    <property type="project" value="UniProtKB-UniRule"/>
</dbReference>
<accession>A0AB39CG29</accession>
<dbReference type="InterPro" id="IPR000192">
    <property type="entry name" value="Aminotrans_V_dom"/>
</dbReference>
<dbReference type="PROSITE" id="PS00595">
    <property type="entry name" value="AA_TRANSFER_CLASS_5"/>
    <property type="match status" value="1"/>
</dbReference>
<evidence type="ECO:0000256" key="6">
    <source>
        <dbReference type="ARBA" id="ARBA00050776"/>
    </source>
</evidence>
<dbReference type="GO" id="GO:0031071">
    <property type="term" value="F:cysteine desulfurase activity"/>
    <property type="evidence" value="ECO:0007669"/>
    <property type="project" value="UniProtKB-UniRule"/>
</dbReference>
<dbReference type="EC" id="2.8.1.7" evidence="8"/>
<dbReference type="Gene3D" id="3.90.1150.10">
    <property type="entry name" value="Aspartate Aminotransferase, domain 1"/>
    <property type="match status" value="1"/>
</dbReference>
<comment type="cofactor">
    <cofactor evidence="1 7">
        <name>pyridoxal 5'-phosphate</name>
        <dbReference type="ChEBI" id="CHEBI:597326"/>
    </cofactor>
</comment>
<dbReference type="AlphaFoldDB" id="A0AB39CG29"/>
<comment type="similarity">
    <text evidence="3 8">Belongs to the class-V pyridoxal-phosphate-dependent aminotransferase family. Csd subfamily.</text>
</comment>
<dbReference type="RefSeq" id="WP_368642918.1">
    <property type="nucleotide sequence ID" value="NZ_CP158252.1"/>
</dbReference>
<comment type="catalytic activity">
    <reaction evidence="6 8">
        <text>(sulfur carrier)-H + L-cysteine = (sulfur carrier)-SH + L-alanine</text>
        <dbReference type="Rhea" id="RHEA:43892"/>
        <dbReference type="Rhea" id="RHEA-COMP:14737"/>
        <dbReference type="Rhea" id="RHEA-COMP:14739"/>
        <dbReference type="ChEBI" id="CHEBI:29917"/>
        <dbReference type="ChEBI" id="CHEBI:35235"/>
        <dbReference type="ChEBI" id="CHEBI:57972"/>
        <dbReference type="ChEBI" id="CHEBI:64428"/>
        <dbReference type="EC" id="2.8.1.7"/>
    </reaction>
</comment>
<dbReference type="InterPro" id="IPR020578">
    <property type="entry name" value="Aminotrans_V_PyrdxlP_BS"/>
</dbReference>
<keyword evidence="4 8" id="KW-0808">Transferase</keyword>
<gene>
    <name evidence="10" type="ORF">ABRY99_07820</name>
</gene>
<reference evidence="10" key="1">
    <citation type="submission" date="2024-05" db="EMBL/GenBank/DDBJ databases">
        <authorList>
            <person name="Luo Y.-C."/>
            <person name="Nicholds J."/>
            <person name="Mortimer T."/>
            <person name="Maboni G."/>
        </authorList>
    </citation>
    <scope>NUCLEOTIDE SEQUENCE</scope>
    <source>
        <strain evidence="10">153920</strain>
    </source>
</reference>
<dbReference type="PANTHER" id="PTHR43586">
    <property type="entry name" value="CYSTEINE DESULFURASE"/>
    <property type="match status" value="1"/>
</dbReference>
<evidence type="ECO:0000313" key="10">
    <source>
        <dbReference type="EMBL" id="XDJ40868.1"/>
    </source>
</evidence>
<comment type="function">
    <text evidence="2 8">Catalyzes the removal of elemental sulfur and selenium atoms from L-cysteine, L-cystine, L-selenocysteine, and L-selenocystine to produce L-alanine.</text>
</comment>
<evidence type="ECO:0000259" key="9">
    <source>
        <dbReference type="Pfam" id="PF00266"/>
    </source>
</evidence>
<dbReference type="InterPro" id="IPR015424">
    <property type="entry name" value="PyrdxlP-dep_Trfase"/>
</dbReference>
<dbReference type="SUPFAM" id="SSF53383">
    <property type="entry name" value="PLP-dependent transferases"/>
    <property type="match status" value="1"/>
</dbReference>
<evidence type="ECO:0000256" key="3">
    <source>
        <dbReference type="ARBA" id="ARBA00010447"/>
    </source>
</evidence>
<dbReference type="InterPro" id="IPR010970">
    <property type="entry name" value="Cys_dSase_SufS"/>
</dbReference>
<dbReference type="InterPro" id="IPR015422">
    <property type="entry name" value="PyrdxlP-dep_Trfase_small"/>
</dbReference>
<evidence type="ECO:0000256" key="2">
    <source>
        <dbReference type="ARBA" id="ARBA00002824"/>
    </source>
</evidence>
<dbReference type="NCBIfam" id="TIGR01979">
    <property type="entry name" value="sufS"/>
    <property type="match status" value="1"/>
</dbReference>
<dbReference type="GO" id="GO:0030170">
    <property type="term" value="F:pyridoxal phosphate binding"/>
    <property type="evidence" value="ECO:0007669"/>
    <property type="project" value="UniProtKB-UniRule"/>
</dbReference>
<keyword evidence="5 8" id="KW-0663">Pyridoxal phosphate</keyword>
<evidence type="ECO:0000256" key="8">
    <source>
        <dbReference type="RuleBase" id="RU004506"/>
    </source>
</evidence>